<gene>
    <name evidence="2" type="ORF">Pan216_52400</name>
</gene>
<proteinExistence type="predicted"/>
<evidence type="ECO:0000313" key="3">
    <source>
        <dbReference type="Proteomes" id="UP000317093"/>
    </source>
</evidence>
<keyword evidence="1" id="KW-0812">Transmembrane</keyword>
<keyword evidence="1" id="KW-1133">Transmembrane helix</keyword>
<reference evidence="2 3" key="1">
    <citation type="submission" date="2019-02" db="EMBL/GenBank/DDBJ databases">
        <title>Deep-cultivation of Planctomycetes and their phenomic and genomic characterization uncovers novel biology.</title>
        <authorList>
            <person name="Wiegand S."/>
            <person name="Jogler M."/>
            <person name="Boedeker C."/>
            <person name="Pinto D."/>
            <person name="Vollmers J."/>
            <person name="Rivas-Marin E."/>
            <person name="Kohn T."/>
            <person name="Peeters S.H."/>
            <person name="Heuer A."/>
            <person name="Rast P."/>
            <person name="Oberbeckmann S."/>
            <person name="Bunk B."/>
            <person name="Jeske O."/>
            <person name="Meyerdierks A."/>
            <person name="Storesund J.E."/>
            <person name="Kallscheuer N."/>
            <person name="Luecker S."/>
            <person name="Lage O.M."/>
            <person name="Pohl T."/>
            <person name="Merkel B.J."/>
            <person name="Hornburger P."/>
            <person name="Mueller R.-W."/>
            <person name="Bruemmer F."/>
            <person name="Labrenz M."/>
            <person name="Spormann A.M."/>
            <person name="Op den Camp H."/>
            <person name="Overmann J."/>
            <person name="Amann R."/>
            <person name="Jetten M.S.M."/>
            <person name="Mascher T."/>
            <person name="Medema M.H."/>
            <person name="Devos D.P."/>
            <person name="Kaster A.-K."/>
            <person name="Ovreas L."/>
            <person name="Rohde M."/>
            <person name="Galperin M.Y."/>
            <person name="Jogler C."/>
        </authorList>
    </citation>
    <scope>NUCLEOTIDE SEQUENCE [LARGE SCALE GENOMIC DNA]</scope>
    <source>
        <strain evidence="2 3">Pan216</strain>
    </source>
</reference>
<dbReference type="RefSeq" id="WP_145262499.1">
    <property type="nucleotide sequence ID" value="NZ_CP036279.1"/>
</dbReference>
<dbReference type="SUPFAM" id="SSF52833">
    <property type="entry name" value="Thioredoxin-like"/>
    <property type="match status" value="1"/>
</dbReference>
<keyword evidence="1" id="KW-0472">Membrane</keyword>
<dbReference type="OrthoDB" id="287639at2"/>
<evidence type="ECO:0000313" key="2">
    <source>
        <dbReference type="EMBL" id="QDU64350.1"/>
    </source>
</evidence>
<dbReference type="EMBL" id="CP036279">
    <property type="protein sequence ID" value="QDU64350.1"/>
    <property type="molecule type" value="Genomic_DNA"/>
</dbReference>
<keyword evidence="3" id="KW-1185">Reference proteome</keyword>
<accession>A0A518BBI9</accession>
<dbReference type="AlphaFoldDB" id="A0A518BBI9"/>
<dbReference type="InterPro" id="IPR036249">
    <property type="entry name" value="Thioredoxin-like_sf"/>
</dbReference>
<feature type="transmembrane region" description="Helical" evidence="1">
    <location>
        <begin position="7"/>
        <end position="27"/>
    </location>
</feature>
<evidence type="ECO:0008006" key="4">
    <source>
        <dbReference type="Google" id="ProtNLM"/>
    </source>
</evidence>
<sequence length="713" mass="80671">MASLIRVGIVTLVAVGVGLGILGYVFVAETGAFSDPVTLGPGKPLPKPKPVDPPEVGAGIWPPSEGERYPDFTLIDTRGNEVQLASFSGQPLLIEYVGMPCPGSQGLAGGSLCGGFGGMQPQPRLASIDTLLRRYGKIEPTDERLQLVSIIFYDMKMKPPTAESLQAWEKHFGLDKFDNMIVLGGRKEHQHPTIRGMTPGFHLVDREFNLRAIVTNGSETKICDLLREAKRVAYIEATPEDWFRTPNPKVVGKVAEAFRDHPSRPLPKESRRLKRELDRHYPAYVARLMVDPYLQQDDADKSKDSDELALLQQVAQLYPKQGTSEQVELAFEHGRRAVESGGRDPLVLTAYGYVLWRKKVYHRAEEVLRDAAELFPKSDYPILTRRLAPLFLGKVLVGTNDLFKQREAGKWNRQACHEYVEAAKGPFTPEEKRFYGYERENILYDHIPDRNYLIAKAIVADGRADPWIRDLVLGAYHQEIAWAARGSGYARTVTDEGWRYFGLHQEASRAYYLDAWDRHPELPEGARQLARLSISRGGVADETMRFWFDETVAAQFDYYPAYEHMRWGKRPRWGGTHHEMIAFGVECLNTHRFDTYVPFCFYDVINDIGGELSERSDAFRMPGIYENFRDLYEGALAEPSFDVQQRFNLKTKYAGICWLCGEYDEAARLLLELGPNISTKSLEEIKVPLVKMLADLPEVAPPKPAKDERVAIP</sequence>
<dbReference type="Gene3D" id="3.40.30.10">
    <property type="entry name" value="Glutaredoxin"/>
    <property type="match status" value="1"/>
</dbReference>
<name>A0A518BBI9_9BACT</name>
<dbReference type="KEGG" id="knv:Pan216_52400"/>
<protein>
    <recommendedName>
        <fullName evidence="4">Thioredoxin domain-containing protein</fullName>
    </recommendedName>
</protein>
<evidence type="ECO:0000256" key="1">
    <source>
        <dbReference type="SAM" id="Phobius"/>
    </source>
</evidence>
<dbReference type="Proteomes" id="UP000317093">
    <property type="component" value="Chromosome"/>
</dbReference>
<organism evidence="2 3">
    <name type="scientific">Kolteria novifilia</name>
    <dbReference type="NCBI Taxonomy" id="2527975"/>
    <lineage>
        <taxon>Bacteria</taxon>
        <taxon>Pseudomonadati</taxon>
        <taxon>Planctomycetota</taxon>
        <taxon>Planctomycetia</taxon>
        <taxon>Kolteriales</taxon>
        <taxon>Kolteriaceae</taxon>
        <taxon>Kolteria</taxon>
    </lineage>
</organism>